<dbReference type="PANTHER" id="PTHR45632">
    <property type="entry name" value="LD33804P"/>
    <property type="match status" value="1"/>
</dbReference>
<dbReference type="SMART" id="SM00875">
    <property type="entry name" value="BACK"/>
    <property type="match status" value="1"/>
</dbReference>
<dbReference type="Pfam" id="PF00651">
    <property type="entry name" value="BTB"/>
    <property type="match status" value="1"/>
</dbReference>
<protein>
    <submittedName>
        <fullName evidence="5">Kelch-like protein 40b</fullName>
    </submittedName>
</protein>
<feature type="compositionally biased region" description="Polar residues" evidence="3">
    <location>
        <begin position="1"/>
        <end position="14"/>
    </location>
</feature>
<evidence type="ECO:0000313" key="5">
    <source>
        <dbReference type="EMBL" id="OQV13934.1"/>
    </source>
</evidence>
<evidence type="ECO:0000256" key="3">
    <source>
        <dbReference type="SAM" id="MobiDB-lite"/>
    </source>
</evidence>
<dbReference type="Proteomes" id="UP000192578">
    <property type="component" value="Unassembled WGS sequence"/>
</dbReference>
<evidence type="ECO:0000256" key="2">
    <source>
        <dbReference type="ARBA" id="ARBA00022737"/>
    </source>
</evidence>
<keyword evidence="1" id="KW-0880">Kelch repeat</keyword>
<dbReference type="AlphaFoldDB" id="A0A1W0WFF7"/>
<dbReference type="SMART" id="SM00225">
    <property type="entry name" value="BTB"/>
    <property type="match status" value="1"/>
</dbReference>
<dbReference type="PANTHER" id="PTHR45632:SF3">
    <property type="entry name" value="KELCH-LIKE PROTEIN 32"/>
    <property type="match status" value="1"/>
</dbReference>
<dbReference type="Pfam" id="PF07707">
    <property type="entry name" value="BACK"/>
    <property type="match status" value="1"/>
</dbReference>
<comment type="caution">
    <text evidence="5">The sequence shown here is derived from an EMBL/GenBank/DDBJ whole genome shotgun (WGS) entry which is preliminary data.</text>
</comment>
<dbReference type="OrthoDB" id="6350321at2759"/>
<accession>A0A1W0WFF7</accession>
<dbReference type="Gene3D" id="1.25.40.420">
    <property type="match status" value="1"/>
</dbReference>
<dbReference type="SUPFAM" id="SSF54695">
    <property type="entry name" value="POZ domain"/>
    <property type="match status" value="1"/>
</dbReference>
<gene>
    <name evidence="5" type="ORF">BV898_11816</name>
</gene>
<keyword evidence="6" id="KW-1185">Reference proteome</keyword>
<feature type="region of interest" description="Disordered" evidence="3">
    <location>
        <begin position="426"/>
        <end position="452"/>
    </location>
</feature>
<dbReference type="InterPro" id="IPR011333">
    <property type="entry name" value="SKP1/BTB/POZ_sf"/>
</dbReference>
<reference evidence="6" key="1">
    <citation type="submission" date="2017-01" db="EMBL/GenBank/DDBJ databases">
        <title>Comparative genomics of anhydrobiosis in the tardigrade Hypsibius dujardini.</title>
        <authorList>
            <person name="Yoshida Y."/>
            <person name="Koutsovoulos G."/>
            <person name="Laetsch D."/>
            <person name="Stevens L."/>
            <person name="Kumar S."/>
            <person name="Horikawa D."/>
            <person name="Ishino K."/>
            <person name="Komine S."/>
            <person name="Tomita M."/>
            <person name="Blaxter M."/>
            <person name="Arakawa K."/>
        </authorList>
    </citation>
    <scope>NUCLEOTIDE SEQUENCE [LARGE SCALE GENOMIC DNA]</scope>
    <source>
        <strain evidence="6">Z151</strain>
    </source>
</reference>
<dbReference type="InterPro" id="IPR011705">
    <property type="entry name" value="BACK"/>
</dbReference>
<evidence type="ECO:0000256" key="1">
    <source>
        <dbReference type="ARBA" id="ARBA00022441"/>
    </source>
</evidence>
<keyword evidence="2" id="KW-0677">Repeat</keyword>
<feature type="domain" description="BTB" evidence="4">
    <location>
        <begin position="106"/>
        <end position="177"/>
    </location>
</feature>
<feature type="region of interest" description="Disordered" evidence="3">
    <location>
        <begin position="1"/>
        <end position="22"/>
    </location>
</feature>
<dbReference type="Gene3D" id="3.30.710.10">
    <property type="entry name" value="Potassium Channel Kv1.1, Chain A"/>
    <property type="match status" value="1"/>
</dbReference>
<evidence type="ECO:0000313" key="6">
    <source>
        <dbReference type="Proteomes" id="UP000192578"/>
    </source>
</evidence>
<name>A0A1W0WFF7_HYPEX</name>
<organism evidence="5 6">
    <name type="scientific">Hypsibius exemplaris</name>
    <name type="common">Freshwater tardigrade</name>
    <dbReference type="NCBI Taxonomy" id="2072580"/>
    <lineage>
        <taxon>Eukaryota</taxon>
        <taxon>Metazoa</taxon>
        <taxon>Ecdysozoa</taxon>
        <taxon>Tardigrada</taxon>
        <taxon>Eutardigrada</taxon>
        <taxon>Parachela</taxon>
        <taxon>Hypsibioidea</taxon>
        <taxon>Hypsibiidae</taxon>
        <taxon>Hypsibius</taxon>
    </lineage>
</organism>
<proteinExistence type="predicted"/>
<evidence type="ECO:0000259" key="4">
    <source>
        <dbReference type="PROSITE" id="PS50097"/>
    </source>
</evidence>
<dbReference type="EMBL" id="MTYJ01000113">
    <property type="protein sequence ID" value="OQV13934.1"/>
    <property type="molecule type" value="Genomic_DNA"/>
</dbReference>
<dbReference type="PROSITE" id="PS50097">
    <property type="entry name" value="BTB"/>
    <property type="match status" value="1"/>
</dbReference>
<dbReference type="InterPro" id="IPR000210">
    <property type="entry name" value="BTB/POZ_dom"/>
</dbReference>
<sequence>MASELVTRNSQTAARKSAGPLKSKCNVATTEMHCNSSNTTPVKANRATDQNNVIDSGSLTMSVEMPEVIQPQEIECAFALIQRPQDEIMWSVGKVVQDFHKRDQFNDAVVKVANGEVKAHRHVLSASSQWMRDFIYAGGRLENFRQTTEIRIDRNLDASAVTQIVNYMYTARCRLNYFNVYSMFQAATYLQMPTLIAACHRLLAILMNEENLAIMLEIAEQAVGNALFVTFVYKQWVDKFYNQIQLVTFVEWPYQRMYRLLSNDHIAVHTEMDIFTAALRWINHDRGNRIGHFPDLMRIVRWVYLSQEELVQAVELEKLLIKNKEVKQLITDAQWYKTCQEHKHNWTEYKIPPSRILGMNSSTCPPGSDDCPGYVPYMPPIGTRMLSLKSRSKNKLQVLAVPASPAAVAIPAPAIPVFPTIITSATPQPDRAARLSTESEEISEQSSDERDQ</sequence>